<dbReference type="EMBL" id="CBDS010000030">
    <property type="protein sequence ID" value="CDB45349.1"/>
    <property type="molecule type" value="Genomic_DNA"/>
</dbReference>
<dbReference type="SUPFAM" id="SSF53850">
    <property type="entry name" value="Periplasmic binding protein-like II"/>
    <property type="match status" value="1"/>
</dbReference>
<dbReference type="InterPro" id="IPR000914">
    <property type="entry name" value="SBP_5_dom"/>
</dbReference>
<dbReference type="PIRSF" id="PIRSF002741">
    <property type="entry name" value="MppA"/>
    <property type="match status" value="1"/>
</dbReference>
<evidence type="ECO:0000256" key="2">
    <source>
        <dbReference type="ARBA" id="ARBA00005695"/>
    </source>
</evidence>
<dbReference type="GO" id="GO:0043190">
    <property type="term" value="C:ATP-binding cassette (ABC) transporter complex"/>
    <property type="evidence" value="ECO:0007669"/>
    <property type="project" value="InterPro"/>
</dbReference>
<reference evidence="7" key="1">
    <citation type="submission" date="2012-11" db="EMBL/GenBank/DDBJ databases">
        <title>Dependencies among metagenomic species, viruses, plasmids and units of genetic variation.</title>
        <authorList>
            <person name="Nielsen H.B."/>
            <person name="Almeida M."/>
            <person name="Juncker A.S."/>
            <person name="Rasmussen S."/>
            <person name="Li J."/>
            <person name="Sunagawa S."/>
            <person name="Plichta D."/>
            <person name="Gautier L."/>
            <person name="Le Chatelier E."/>
            <person name="Peletier E."/>
            <person name="Bonde I."/>
            <person name="Nielsen T."/>
            <person name="Manichanh C."/>
            <person name="Arumugam M."/>
            <person name="Batto J."/>
            <person name="Santos M.B.Q.D."/>
            <person name="Blom N."/>
            <person name="Borruel N."/>
            <person name="Burgdorf K.S."/>
            <person name="Boumezbeur F."/>
            <person name="Casellas F."/>
            <person name="Dore J."/>
            <person name="Guarner F."/>
            <person name="Hansen T."/>
            <person name="Hildebrand F."/>
            <person name="Kaas R.S."/>
            <person name="Kennedy S."/>
            <person name="Kristiansen K."/>
            <person name="Kultima J.R."/>
            <person name="Leonard P."/>
            <person name="Levenez F."/>
            <person name="Lund O."/>
            <person name="Moumen B."/>
            <person name="Le Paslier D."/>
            <person name="Pons N."/>
            <person name="Pedersen O."/>
            <person name="Prifti E."/>
            <person name="Qin J."/>
            <person name="Raes J."/>
            <person name="Tap J."/>
            <person name="Tims S."/>
            <person name="Ussery D.W."/>
            <person name="Yamada T."/>
            <person name="MetaHit consortium"/>
            <person name="Renault P."/>
            <person name="Sicheritz-Ponten T."/>
            <person name="Bork P."/>
            <person name="Wang J."/>
            <person name="Brunak S."/>
            <person name="Ehrlich S.D."/>
        </authorList>
    </citation>
    <scope>NUCLEOTIDE SEQUENCE [LARGE SCALE GENOMIC DNA]</scope>
</reference>
<feature type="signal peptide" evidence="5">
    <location>
        <begin position="1"/>
        <end position="20"/>
    </location>
</feature>
<gene>
    <name evidence="7" type="ORF">BN533_00477</name>
</gene>
<comment type="caution">
    <text evidence="7">The sequence shown here is derived from an EMBL/GenBank/DDBJ whole genome shotgun (WGS) entry which is preliminary data.</text>
</comment>
<evidence type="ECO:0000259" key="6">
    <source>
        <dbReference type="Pfam" id="PF00496"/>
    </source>
</evidence>
<evidence type="ECO:0000256" key="1">
    <source>
        <dbReference type="ARBA" id="ARBA00004196"/>
    </source>
</evidence>
<sequence length="513" mass="56130">MMKLSLLGSGLLLTALLLNGCGPSAVPDKAGESVFRYGTTAYGVAMENAGMDPHESYKGWSTLRYGVGETLFRFNEAMQPQPWLATGYEFLDDHTVKITLRDDVNFSSGARLTGAAVKACLEDLVKRHKRAADDLKLASITADGQTVTIKSQEKAPALINYLCDPYGCIIDMQRGTADDVKISGTGPYIVQSLTPTEIVLTKNPAYWGGRVKTDKVIVRSIPDGDTLTMALQNGEIDATQGLPYASLPLFTGNAKFKVASANTSRVFQACLNFTTPVLQEPAVRKAIAMAIDKDKFTSVLLNGNGTPAVGPFPANMPCGGDAVHTDAYNAEQAKKLLREAGWTDTDGNGYVDKNGQDLTVRWLTYTSRQELPLLAEAAQAFLKEVGIRAEVNATDNYNDFLKRGDWDIYAKAFVAAPTGDPQYYFTTHVLDSSSYNSGHYHNERVEELTRQLRGEFDPAARSRLAVQISQQLLDDNAFIYASHLKMSFVMKSNIKGFTAHPSDYYEITSDLEV</sequence>
<comment type="subcellular location">
    <subcellularLocation>
        <location evidence="1">Cell envelope</location>
    </subcellularLocation>
</comment>
<dbReference type="GO" id="GO:0042597">
    <property type="term" value="C:periplasmic space"/>
    <property type="evidence" value="ECO:0007669"/>
    <property type="project" value="UniProtKB-ARBA"/>
</dbReference>
<comment type="similarity">
    <text evidence="2">Belongs to the bacterial solute-binding protein 5 family.</text>
</comment>
<dbReference type="STRING" id="1262914.BN533_00477"/>
<dbReference type="Gene3D" id="3.10.105.10">
    <property type="entry name" value="Dipeptide-binding Protein, Domain 3"/>
    <property type="match status" value="1"/>
</dbReference>
<evidence type="ECO:0000313" key="7">
    <source>
        <dbReference type="EMBL" id="CDB45349.1"/>
    </source>
</evidence>
<dbReference type="eggNOG" id="COG0747">
    <property type="taxonomic scope" value="Bacteria"/>
</dbReference>
<dbReference type="Pfam" id="PF00496">
    <property type="entry name" value="SBP_bac_5"/>
    <property type="match status" value="1"/>
</dbReference>
<dbReference type="HOGENOM" id="CLU_017028_7_5_9"/>
<dbReference type="AlphaFoldDB" id="R6IFK3"/>
<protein>
    <submittedName>
        <fullName evidence="7">Oligopeptide ABC transport system substrate binding protein OppA3</fullName>
    </submittedName>
</protein>
<dbReference type="Gene3D" id="3.40.190.10">
    <property type="entry name" value="Periplasmic binding protein-like II"/>
    <property type="match status" value="1"/>
</dbReference>
<name>R6IFK3_9FIRM</name>
<organism evidence="7">
    <name type="scientific">Phascolarctobacterium faecium</name>
    <dbReference type="NCBI Taxonomy" id="33025"/>
    <lineage>
        <taxon>Bacteria</taxon>
        <taxon>Bacillati</taxon>
        <taxon>Bacillota</taxon>
        <taxon>Negativicutes</taxon>
        <taxon>Acidaminococcales</taxon>
        <taxon>Acidaminococcaceae</taxon>
        <taxon>Phascolarctobacterium</taxon>
    </lineage>
</organism>
<feature type="domain" description="Solute-binding protein family 5" evidence="6">
    <location>
        <begin position="79"/>
        <end position="432"/>
    </location>
</feature>
<evidence type="ECO:0000256" key="4">
    <source>
        <dbReference type="ARBA" id="ARBA00022729"/>
    </source>
</evidence>
<dbReference type="GO" id="GO:0030313">
    <property type="term" value="C:cell envelope"/>
    <property type="evidence" value="ECO:0007669"/>
    <property type="project" value="UniProtKB-SubCell"/>
</dbReference>
<dbReference type="InterPro" id="IPR039424">
    <property type="entry name" value="SBP_5"/>
</dbReference>
<dbReference type="GO" id="GO:1904680">
    <property type="term" value="F:peptide transmembrane transporter activity"/>
    <property type="evidence" value="ECO:0007669"/>
    <property type="project" value="TreeGrafter"/>
</dbReference>
<dbReference type="InterPro" id="IPR030678">
    <property type="entry name" value="Peptide/Ni-bd"/>
</dbReference>
<keyword evidence="4 5" id="KW-0732">Signal</keyword>
<accession>R6IFK3</accession>
<dbReference type="PANTHER" id="PTHR30290">
    <property type="entry name" value="PERIPLASMIC BINDING COMPONENT OF ABC TRANSPORTER"/>
    <property type="match status" value="1"/>
</dbReference>
<feature type="chain" id="PRO_5038725716" evidence="5">
    <location>
        <begin position="21"/>
        <end position="513"/>
    </location>
</feature>
<evidence type="ECO:0000256" key="3">
    <source>
        <dbReference type="ARBA" id="ARBA00022448"/>
    </source>
</evidence>
<dbReference type="CDD" id="cd08490">
    <property type="entry name" value="PBP2_NikA_DppA_OppA_like_3"/>
    <property type="match status" value="1"/>
</dbReference>
<dbReference type="GO" id="GO:0015833">
    <property type="term" value="P:peptide transport"/>
    <property type="evidence" value="ECO:0007669"/>
    <property type="project" value="TreeGrafter"/>
</dbReference>
<keyword evidence="3" id="KW-0813">Transport</keyword>
<dbReference type="PANTHER" id="PTHR30290:SF10">
    <property type="entry name" value="PERIPLASMIC OLIGOPEPTIDE-BINDING PROTEIN-RELATED"/>
    <property type="match status" value="1"/>
</dbReference>
<evidence type="ECO:0000256" key="5">
    <source>
        <dbReference type="SAM" id="SignalP"/>
    </source>
</evidence>
<dbReference type="RefSeq" id="WP_021717380.1">
    <property type="nucleotide sequence ID" value="NZ_CAUERG010000012.1"/>
</dbReference>
<proteinExistence type="inferred from homology"/>